<evidence type="ECO:0000259" key="2">
    <source>
        <dbReference type="Pfam" id="PF13391"/>
    </source>
</evidence>
<dbReference type="EMBL" id="JAYKXP010000030">
    <property type="protein sequence ID" value="KAK7042927.1"/>
    <property type="molecule type" value="Genomic_DNA"/>
</dbReference>
<proteinExistence type="predicted"/>
<dbReference type="AlphaFoldDB" id="A0AAW0CVY1"/>
<feature type="compositionally biased region" description="Acidic residues" evidence="1">
    <location>
        <begin position="355"/>
        <end position="365"/>
    </location>
</feature>
<feature type="compositionally biased region" description="Polar residues" evidence="1">
    <location>
        <begin position="383"/>
        <end position="397"/>
    </location>
</feature>
<protein>
    <recommendedName>
        <fullName evidence="2">HNH nuclease domain-containing protein</fullName>
    </recommendedName>
</protein>
<gene>
    <name evidence="3" type="ORF">VNI00_008663</name>
</gene>
<comment type="caution">
    <text evidence="3">The sequence shown here is derived from an EMBL/GenBank/DDBJ whole genome shotgun (WGS) entry which is preliminary data.</text>
</comment>
<name>A0AAW0CVY1_9AGAR</name>
<keyword evidence="4" id="KW-1185">Reference proteome</keyword>
<feature type="compositionally biased region" description="Polar residues" evidence="1">
    <location>
        <begin position="530"/>
        <end position="548"/>
    </location>
</feature>
<organism evidence="3 4">
    <name type="scientific">Paramarasmius palmivorus</name>
    <dbReference type="NCBI Taxonomy" id="297713"/>
    <lineage>
        <taxon>Eukaryota</taxon>
        <taxon>Fungi</taxon>
        <taxon>Dikarya</taxon>
        <taxon>Basidiomycota</taxon>
        <taxon>Agaricomycotina</taxon>
        <taxon>Agaricomycetes</taxon>
        <taxon>Agaricomycetidae</taxon>
        <taxon>Agaricales</taxon>
        <taxon>Marasmiineae</taxon>
        <taxon>Marasmiaceae</taxon>
        <taxon>Paramarasmius</taxon>
    </lineage>
</organism>
<feature type="compositionally biased region" description="Basic and acidic residues" evidence="1">
    <location>
        <begin position="460"/>
        <end position="476"/>
    </location>
</feature>
<feature type="compositionally biased region" description="Polar residues" evidence="1">
    <location>
        <begin position="575"/>
        <end position="592"/>
    </location>
</feature>
<dbReference type="Proteomes" id="UP001383192">
    <property type="component" value="Unassembled WGS sequence"/>
</dbReference>
<sequence>MGNFSGLIQDAVVKPPAVYLEYHGCREKQGKIASNEDIGWLNLFRLRVIAAALCGFRCLLTLEPGRFNVDLNFCHLVAKTTNFVHLRRLEYALGLYPRTMFVDNYLNVIILRSDLHHVFDNGAFLIIPYLDLILTIKNYLERNSRHKLTKDKEKFYEVFREHQWEYRLFDINFDPRRAIQRKTLDLSQPIGGLDRFPDRSLYEECWPPFNSPECPLQHLWSHAHPLFMSFNAVMLLWRLDNETFNSLYHEHQDIRLLHEIGLMMNAVPPVEFFQIEEGEANEPPPTEDLNYLSPREAKYTQKAPAFKELIKEFEKARSDPFSMLPGQIIAPSARRRHQSHTPTTRVLRPRTPLDLAEDSDEGDDEITPKSPPPIPSAKRHRSPTTTDLPVSTRSRASLPTPPGTPSSERRCESPIDCSSYTSQQSILSRGSVPETPTKARRKASTLPGPSYSGPDEETEGLCRQKREAEEEFEWSHKQKRQRSELATLHKSQADGPTTPRRSPRNRLYSKAFGTSVIDGPKLPKTPSKRIPSSQTHFYLTRSTQSLPSILTPPPSASKSRTSSWSSSDARRQPRQLGSPNVQDASIPSTIPTTFIGHDFRNPMRIPVDDLPIDSPSPER</sequence>
<feature type="domain" description="HNH nuclease" evidence="2">
    <location>
        <begin position="71"/>
        <end position="126"/>
    </location>
</feature>
<feature type="compositionally biased region" description="Low complexity" evidence="1">
    <location>
        <begin position="556"/>
        <end position="567"/>
    </location>
</feature>
<dbReference type="InterPro" id="IPR003615">
    <property type="entry name" value="HNH_nuc"/>
</dbReference>
<evidence type="ECO:0000313" key="3">
    <source>
        <dbReference type="EMBL" id="KAK7042927.1"/>
    </source>
</evidence>
<feature type="compositionally biased region" description="Polar residues" evidence="1">
    <location>
        <begin position="416"/>
        <end position="428"/>
    </location>
</feature>
<evidence type="ECO:0000313" key="4">
    <source>
        <dbReference type="Proteomes" id="UP001383192"/>
    </source>
</evidence>
<feature type="compositionally biased region" description="Low complexity" evidence="1">
    <location>
        <begin position="341"/>
        <end position="354"/>
    </location>
</feature>
<accession>A0AAW0CVY1</accession>
<feature type="region of interest" description="Disordered" evidence="1">
    <location>
        <begin position="322"/>
        <end position="619"/>
    </location>
</feature>
<evidence type="ECO:0000256" key="1">
    <source>
        <dbReference type="SAM" id="MobiDB-lite"/>
    </source>
</evidence>
<dbReference type="Pfam" id="PF13391">
    <property type="entry name" value="HNH_2"/>
    <property type="match status" value="1"/>
</dbReference>
<reference evidence="3 4" key="1">
    <citation type="submission" date="2024-01" db="EMBL/GenBank/DDBJ databases">
        <title>A draft genome for a cacao thread blight-causing isolate of Paramarasmius palmivorus.</title>
        <authorList>
            <person name="Baruah I.K."/>
            <person name="Bukari Y."/>
            <person name="Amoako-Attah I."/>
            <person name="Meinhardt L.W."/>
            <person name="Bailey B.A."/>
            <person name="Cohen S.P."/>
        </authorList>
    </citation>
    <scope>NUCLEOTIDE SEQUENCE [LARGE SCALE GENOMIC DNA]</scope>
    <source>
        <strain evidence="3 4">GH-12</strain>
    </source>
</reference>